<dbReference type="InterPro" id="IPR001452">
    <property type="entry name" value="SH3_domain"/>
</dbReference>
<dbReference type="PANTHER" id="PTHR46026:SF1">
    <property type="entry name" value="RHO-TYPE GUANINE NUCLEOTIDE EXCHANGE FACTOR, ISOFORM F"/>
    <property type="match status" value="1"/>
</dbReference>
<proteinExistence type="predicted"/>
<dbReference type="PRINTS" id="PR00452">
    <property type="entry name" value="SH3DOMAIN"/>
</dbReference>
<dbReference type="SMART" id="SM00233">
    <property type="entry name" value="PH"/>
    <property type="match status" value="1"/>
</dbReference>
<feature type="domain" description="DH" evidence="6">
    <location>
        <begin position="80"/>
        <end position="261"/>
    </location>
</feature>
<dbReference type="PROSITE" id="PS50003">
    <property type="entry name" value="PH_DOMAIN"/>
    <property type="match status" value="1"/>
</dbReference>
<sequence length="524" mass="59220">MSQMDTNGNNPLVVRATHQYNPVNNDELQISVGDVITVTNPEDGGWWEGTLGNQTGWFPSNYVVPIENTTLSASLNENQYKQVIVNEMLESEKKFVDDMNLFQQQVINKLVTLLPQDSLSTLQTHHGALIQAHQINVLSPLTQSTSSDSHQQQRIGKLFLTAAPQIQAAHKTYATFHPTAVQIVEKHKHTIDQWWTSNNQNEQSGVLKIITGLSAPFRRLDKYATLLQELQRMMEEYHRDRGDVQRSVAVFRDLEKTCRNLRKEKEMELEVLTPGAINDFEGAEVSSLGDIVLMSLVYVGKESTSRYFVLFSNTMLILSYDNSGNTFTYHGRIQVSGITVSDVPDSNGFEISGPTVHTMLVVCGSKSLKVRWMNALTDQLRASRSGYVSSEQHFGSLYPPVQAWNISRLRLTPPYNPFLQSNLRAADTKSISFNNKKISSINNTNNLNNEHDFAVLSIVDAFCVKHTDKHLPPTIQPNNRTLRSLPQLVHALRDDIVLLNQRITLLTRQLDEEAQARKHFSKHD</sequence>
<comment type="caution">
    <text evidence="7">The sequence shown here is derived from an EMBL/GenBank/DDBJ whole genome shotgun (WGS) entry which is preliminary data.</text>
</comment>
<dbReference type="SUPFAM" id="SSF50729">
    <property type="entry name" value="PH domain-like"/>
    <property type="match status" value="1"/>
</dbReference>
<dbReference type="InterPro" id="IPR035899">
    <property type="entry name" value="DBL_dom_sf"/>
</dbReference>
<dbReference type="Gene3D" id="1.20.900.10">
    <property type="entry name" value="Dbl homology (DH) domain"/>
    <property type="match status" value="1"/>
</dbReference>
<dbReference type="InterPro" id="IPR036028">
    <property type="entry name" value="SH3-like_dom_sf"/>
</dbReference>
<dbReference type="SMART" id="SM00325">
    <property type="entry name" value="RhoGEF"/>
    <property type="match status" value="1"/>
</dbReference>
<dbReference type="InterPro" id="IPR001849">
    <property type="entry name" value="PH_domain"/>
</dbReference>
<feature type="coiled-coil region" evidence="3">
    <location>
        <begin position="220"/>
        <end position="247"/>
    </location>
</feature>
<evidence type="ECO:0000259" key="5">
    <source>
        <dbReference type="PROSITE" id="PS50003"/>
    </source>
</evidence>
<evidence type="ECO:0000256" key="2">
    <source>
        <dbReference type="PROSITE-ProRule" id="PRU00192"/>
    </source>
</evidence>
<evidence type="ECO:0000313" key="7">
    <source>
        <dbReference type="EMBL" id="CAL8113814.1"/>
    </source>
</evidence>
<dbReference type="Pfam" id="PF00621">
    <property type="entry name" value="RhoGEF"/>
    <property type="match status" value="1"/>
</dbReference>
<dbReference type="Proteomes" id="UP001642540">
    <property type="component" value="Unassembled WGS sequence"/>
</dbReference>
<keyword evidence="8" id="KW-1185">Reference proteome</keyword>
<dbReference type="EMBL" id="CAXLJM020000049">
    <property type="protein sequence ID" value="CAL8113814.1"/>
    <property type="molecule type" value="Genomic_DNA"/>
</dbReference>
<keyword evidence="3" id="KW-0175">Coiled coil</keyword>
<dbReference type="SMART" id="SM00326">
    <property type="entry name" value="SH3"/>
    <property type="match status" value="1"/>
</dbReference>
<dbReference type="SUPFAM" id="SSF48065">
    <property type="entry name" value="DBL homology domain (DH-domain)"/>
    <property type="match status" value="1"/>
</dbReference>
<protein>
    <recommendedName>
        <fullName evidence="9">Rho guanine nucleotide exchange factor 7</fullName>
    </recommendedName>
</protein>
<reference evidence="7 8" key="1">
    <citation type="submission" date="2024-08" db="EMBL/GenBank/DDBJ databases">
        <authorList>
            <person name="Cucini C."/>
            <person name="Frati F."/>
        </authorList>
    </citation>
    <scope>NUCLEOTIDE SEQUENCE [LARGE SCALE GENOMIC DNA]</scope>
</reference>
<feature type="domain" description="PH" evidence="5">
    <location>
        <begin position="284"/>
        <end position="381"/>
    </location>
</feature>
<organism evidence="7 8">
    <name type="scientific">Orchesella dallaii</name>
    <dbReference type="NCBI Taxonomy" id="48710"/>
    <lineage>
        <taxon>Eukaryota</taxon>
        <taxon>Metazoa</taxon>
        <taxon>Ecdysozoa</taxon>
        <taxon>Arthropoda</taxon>
        <taxon>Hexapoda</taxon>
        <taxon>Collembola</taxon>
        <taxon>Entomobryomorpha</taxon>
        <taxon>Entomobryoidea</taxon>
        <taxon>Orchesellidae</taxon>
        <taxon>Orchesellinae</taxon>
        <taxon>Orchesella</taxon>
    </lineage>
</organism>
<keyword evidence="1 2" id="KW-0728">SH3 domain</keyword>
<dbReference type="Pfam" id="PF14604">
    <property type="entry name" value="SH3_9"/>
    <property type="match status" value="1"/>
</dbReference>
<dbReference type="InterPro" id="IPR011993">
    <property type="entry name" value="PH-like_dom_sf"/>
</dbReference>
<dbReference type="Gene3D" id="2.30.29.30">
    <property type="entry name" value="Pleckstrin-homology domain (PH domain)/Phosphotyrosine-binding domain (PTB)"/>
    <property type="match status" value="1"/>
</dbReference>
<evidence type="ECO:0000256" key="1">
    <source>
        <dbReference type="ARBA" id="ARBA00022443"/>
    </source>
</evidence>
<gene>
    <name evidence="7" type="ORF">ODALV1_LOCUS16186</name>
</gene>
<feature type="domain" description="SH3" evidence="4">
    <location>
        <begin position="9"/>
        <end position="68"/>
    </location>
</feature>
<dbReference type="PANTHER" id="PTHR46026">
    <property type="entry name" value="RHO-TYPE GUANINE NUCLEOTIDE EXCHANGE FACTOR, ISOFORM F"/>
    <property type="match status" value="1"/>
</dbReference>
<evidence type="ECO:0008006" key="9">
    <source>
        <dbReference type="Google" id="ProtNLM"/>
    </source>
</evidence>
<accession>A0ABP1QWQ2</accession>
<evidence type="ECO:0000259" key="4">
    <source>
        <dbReference type="PROSITE" id="PS50002"/>
    </source>
</evidence>
<dbReference type="InterPro" id="IPR000219">
    <property type="entry name" value="DH_dom"/>
</dbReference>
<dbReference type="SUPFAM" id="SSF50044">
    <property type="entry name" value="SH3-domain"/>
    <property type="match status" value="1"/>
</dbReference>
<dbReference type="Gene3D" id="2.30.30.40">
    <property type="entry name" value="SH3 Domains"/>
    <property type="match status" value="1"/>
</dbReference>
<evidence type="ECO:0000313" key="8">
    <source>
        <dbReference type="Proteomes" id="UP001642540"/>
    </source>
</evidence>
<dbReference type="PROSITE" id="PS50010">
    <property type="entry name" value="DH_2"/>
    <property type="match status" value="1"/>
</dbReference>
<dbReference type="PROSITE" id="PS50002">
    <property type="entry name" value="SH3"/>
    <property type="match status" value="1"/>
</dbReference>
<dbReference type="Pfam" id="PF00169">
    <property type="entry name" value="PH"/>
    <property type="match status" value="1"/>
</dbReference>
<evidence type="ECO:0000256" key="3">
    <source>
        <dbReference type="SAM" id="Coils"/>
    </source>
</evidence>
<name>A0ABP1QWQ2_9HEXA</name>
<evidence type="ECO:0000259" key="6">
    <source>
        <dbReference type="PROSITE" id="PS50010"/>
    </source>
</evidence>